<dbReference type="InterPro" id="IPR050951">
    <property type="entry name" value="Retrovirus_Pol_polyprotein"/>
</dbReference>
<dbReference type="CDD" id="cd01647">
    <property type="entry name" value="RT_LTR"/>
    <property type="match status" value="1"/>
</dbReference>
<evidence type="ECO:0000256" key="1">
    <source>
        <dbReference type="ARBA" id="ARBA00010879"/>
    </source>
</evidence>
<name>A0A3Q4G4G1_NEOBR</name>
<dbReference type="FunFam" id="3.30.70.270:FF:000026">
    <property type="entry name" value="Transposon Ty3-G Gag-Pol polyprotein"/>
    <property type="match status" value="1"/>
</dbReference>
<comment type="similarity">
    <text evidence="1">Belongs to the beta type-B retroviral polymerase family. HERV class-II K(HML-2) pol subfamily.</text>
</comment>
<evidence type="ECO:0000256" key="3">
    <source>
        <dbReference type="ARBA" id="ARBA00023268"/>
    </source>
</evidence>
<dbReference type="InterPro" id="IPR041577">
    <property type="entry name" value="RT_RNaseH_2"/>
</dbReference>
<dbReference type="PANTHER" id="PTHR37984">
    <property type="entry name" value="PROTEIN CBG26694"/>
    <property type="match status" value="1"/>
</dbReference>
<keyword evidence="6" id="KW-1185">Reference proteome</keyword>
<evidence type="ECO:0000256" key="2">
    <source>
        <dbReference type="ARBA" id="ARBA00012180"/>
    </source>
</evidence>
<organism evidence="5 6">
    <name type="scientific">Neolamprologus brichardi</name>
    <name type="common">Fairy cichlid</name>
    <name type="synonym">Lamprologus brichardi</name>
    <dbReference type="NCBI Taxonomy" id="32507"/>
    <lineage>
        <taxon>Eukaryota</taxon>
        <taxon>Metazoa</taxon>
        <taxon>Chordata</taxon>
        <taxon>Craniata</taxon>
        <taxon>Vertebrata</taxon>
        <taxon>Euteleostomi</taxon>
        <taxon>Actinopterygii</taxon>
        <taxon>Neopterygii</taxon>
        <taxon>Teleostei</taxon>
        <taxon>Neoteleostei</taxon>
        <taxon>Acanthomorphata</taxon>
        <taxon>Ovalentaria</taxon>
        <taxon>Cichlomorphae</taxon>
        <taxon>Cichliformes</taxon>
        <taxon>Cichlidae</taxon>
        <taxon>African cichlids</taxon>
        <taxon>Pseudocrenilabrinae</taxon>
        <taxon>Lamprologini</taxon>
        <taxon>Neolamprologus</taxon>
    </lineage>
</organism>
<evidence type="ECO:0000259" key="4">
    <source>
        <dbReference type="PROSITE" id="PS50878"/>
    </source>
</evidence>
<reference evidence="5" key="1">
    <citation type="submission" date="2025-08" db="UniProtKB">
        <authorList>
            <consortium name="Ensembl"/>
        </authorList>
    </citation>
    <scope>IDENTIFICATION</scope>
</reference>
<dbReference type="EC" id="3.1.26.4" evidence="2"/>
<dbReference type="Proteomes" id="UP000261580">
    <property type="component" value="Unassembled WGS sequence"/>
</dbReference>
<dbReference type="Bgee" id="ENSNBRG00000002477">
    <property type="expression patterns" value="Expressed in liver and 3 other cell types or tissues"/>
</dbReference>
<dbReference type="Ensembl" id="ENSNBRT00000003187.1">
    <property type="protein sequence ID" value="ENSNBRP00000003076.1"/>
    <property type="gene ID" value="ENSNBRG00000002477.1"/>
</dbReference>
<dbReference type="FunFam" id="3.10.20.370:FF:000001">
    <property type="entry name" value="Retrovirus-related Pol polyprotein from transposon 17.6-like protein"/>
    <property type="match status" value="1"/>
</dbReference>
<dbReference type="OMA" id="CAGRETT"/>
<dbReference type="STRING" id="32507.ENSNBRP00000003076"/>
<dbReference type="GeneTree" id="ENSGT01140000282569"/>
<evidence type="ECO:0000313" key="6">
    <source>
        <dbReference type="Proteomes" id="UP000261580"/>
    </source>
</evidence>
<dbReference type="Pfam" id="PF00078">
    <property type="entry name" value="RVT_1"/>
    <property type="match status" value="1"/>
</dbReference>
<evidence type="ECO:0000313" key="5">
    <source>
        <dbReference type="Ensembl" id="ENSNBRP00000003076.1"/>
    </source>
</evidence>
<proteinExistence type="inferred from homology"/>
<reference evidence="5" key="2">
    <citation type="submission" date="2025-09" db="UniProtKB">
        <authorList>
            <consortium name="Ensembl"/>
        </authorList>
    </citation>
    <scope>IDENTIFICATION</scope>
</reference>
<keyword evidence="3" id="KW-0511">Multifunctional enzyme</keyword>
<dbReference type="Gene3D" id="3.10.10.10">
    <property type="entry name" value="HIV Type 1 Reverse Transcriptase, subunit A, domain 1"/>
    <property type="match status" value="1"/>
</dbReference>
<dbReference type="PANTHER" id="PTHR37984:SF5">
    <property type="entry name" value="PROTEIN NYNRIN-LIKE"/>
    <property type="match status" value="1"/>
</dbReference>
<accession>A0A3Q4G4G1</accession>
<dbReference type="PROSITE" id="PS50878">
    <property type="entry name" value="RT_POL"/>
    <property type="match status" value="1"/>
</dbReference>
<sequence>MLAGAKVFSKLDANMGFWQIPLSDESAKLTTFITPFGRFHFNRLLFGINSAPEHFQRMMAEVIEGLEGVVCHIDDVLVWGRNHQEHDSRLHATLQRLEKAGITLNVEKCELSQSKVAFLGHIIADTGISPDPKKTEAITEMTEPINVSELRSFLGMVNQVGKFIPHLAEKDKALRDLLSKKNAWYWGTDQARAFTTLRDALTSPPVLAMYDPNRDIKVSADASSYGLGGVLLQLWEEGWRPVAYASRSLSPTEQRYAQVEKEALASTWACERFRDFLIGKHFCLETDHKLLVSLLGGQALDLLPPRIQRFRMRLMRYSYTVQYAPGKSLWTADTLSR</sequence>
<dbReference type="Pfam" id="PF17919">
    <property type="entry name" value="RT_RNaseH_2"/>
    <property type="match status" value="1"/>
</dbReference>
<dbReference type="SUPFAM" id="SSF56672">
    <property type="entry name" value="DNA/RNA polymerases"/>
    <property type="match status" value="1"/>
</dbReference>
<protein>
    <recommendedName>
        <fullName evidence="2">ribonuclease H</fullName>
        <ecNumber evidence="2">3.1.26.4</ecNumber>
    </recommendedName>
</protein>
<feature type="domain" description="Reverse transcriptase" evidence="4">
    <location>
        <begin position="1"/>
        <end position="123"/>
    </location>
</feature>
<dbReference type="InterPro" id="IPR043128">
    <property type="entry name" value="Rev_trsase/Diguanyl_cyclase"/>
</dbReference>
<dbReference type="InterPro" id="IPR000477">
    <property type="entry name" value="RT_dom"/>
</dbReference>
<dbReference type="GO" id="GO:0004523">
    <property type="term" value="F:RNA-DNA hybrid ribonuclease activity"/>
    <property type="evidence" value="ECO:0007669"/>
    <property type="project" value="UniProtKB-EC"/>
</dbReference>
<dbReference type="CDD" id="cd09274">
    <property type="entry name" value="RNase_HI_RT_Ty3"/>
    <property type="match status" value="1"/>
</dbReference>
<dbReference type="Gene3D" id="3.30.70.270">
    <property type="match status" value="2"/>
</dbReference>
<dbReference type="InterPro" id="IPR043502">
    <property type="entry name" value="DNA/RNA_pol_sf"/>
</dbReference>
<dbReference type="AlphaFoldDB" id="A0A3Q4G4G1"/>